<dbReference type="EC" id="6.1.1.9" evidence="3"/>
<dbReference type="PANTHER" id="PTHR11946:SF109">
    <property type="entry name" value="VALINE--TRNA LIGASE"/>
    <property type="match status" value="1"/>
</dbReference>
<dbReference type="InterPro" id="IPR001412">
    <property type="entry name" value="aa-tRNA-synth_I_CS"/>
</dbReference>
<evidence type="ECO:0000256" key="2">
    <source>
        <dbReference type="ARBA" id="ARBA00005594"/>
    </source>
</evidence>
<keyword evidence="6 13" id="KW-0547">Nucleotide-binding</keyword>
<dbReference type="Proteomes" id="UP001172155">
    <property type="component" value="Unassembled WGS sequence"/>
</dbReference>
<dbReference type="FunFam" id="3.90.740.10:FF:000010">
    <property type="entry name" value="Valine--tRNA ligase"/>
    <property type="match status" value="1"/>
</dbReference>
<dbReference type="FunFam" id="3.40.50.620:FF:000020">
    <property type="entry name" value="Valine--tRNA ligase, mitochondrial"/>
    <property type="match status" value="1"/>
</dbReference>
<dbReference type="PROSITE" id="PS00178">
    <property type="entry name" value="AA_TRNA_LIGASE_I"/>
    <property type="match status" value="1"/>
</dbReference>
<keyword evidence="9 14" id="KW-0175">Coiled coil</keyword>
<evidence type="ECO:0000256" key="14">
    <source>
        <dbReference type="SAM" id="Coils"/>
    </source>
</evidence>
<dbReference type="SUPFAM" id="SSF52374">
    <property type="entry name" value="Nucleotidylyl transferase"/>
    <property type="match status" value="1"/>
</dbReference>
<dbReference type="SUPFAM" id="SSF47323">
    <property type="entry name" value="Anticodon-binding domain of a subclass of class I aminoacyl-tRNA synthetases"/>
    <property type="match status" value="1"/>
</dbReference>
<dbReference type="GO" id="GO:0002161">
    <property type="term" value="F:aminoacyl-tRNA deacylase activity"/>
    <property type="evidence" value="ECO:0007669"/>
    <property type="project" value="InterPro"/>
</dbReference>
<dbReference type="PRINTS" id="PR00986">
    <property type="entry name" value="TRNASYNTHVAL"/>
</dbReference>
<evidence type="ECO:0000256" key="11">
    <source>
        <dbReference type="ARBA" id="ARBA00029936"/>
    </source>
</evidence>
<dbReference type="Gene3D" id="3.90.740.10">
    <property type="entry name" value="Valyl/Leucyl/Isoleucyl-tRNA synthetase, editing domain"/>
    <property type="match status" value="2"/>
</dbReference>
<dbReference type="HAMAP" id="MF_02004">
    <property type="entry name" value="Val_tRNA_synth_type1"/>
    <property type="match status" value="1"/>
</dbReference>
<evidence type="ECO:0000256" key="5">
    <source>
        <dbReference type="ARBA" id="ARBA00022598"/>
    </source>
</evidence>
<feature type="compositionally biased region" description="Low complexity" evidence="15">
    <location>
        <begin position="31"/>
        <end position="59"/>
    </location>
</feature>
<evidence type="ECO:0000259" key="16">
    <source>
        <dbReference type="Pfam" id="PF00133"/>
    </source>
</evidence>
<feature type="domain" description="Aminoacyl-tRNA synthetase class Ia" evidence="16">
    <location>
        <begin position="96"/>
        <end position="716"/>
    </location>
</feature>
<dbReference type="InterPro" id="IPR014729">
    <property type="entry name" value="Rossmann-like_a/b/a_fold"/>
</dbReference>
<organism evidence="18 19">
    <name type="scientific">Schizothecium vesticola</name>
    <dbReference type="NCBI Taxonomy" id="314040"/>
    <lineage>
        <taxon>Eukaryota</taxon>
        <taxon>Fungi</taxon>
        <taxon>Dikarya</taxon>
        <taxon>Ascomycota</taxon>
        <taxon>Pezizomycotina</taxon>
        <taxon>Sordariomycetes</taxon>
        <taxon>Sordariomycetidae</taxon>
        <taxon>Sordariales</taxon>
        <taxon>Schizotheciaceae</taxon>
        <taxon>Schizothecium</taxon>
    </lineage>
</organism>
<evidence type="ECO:0000256" key="13">
    <source>
        <dbReference type="RuleBase" id="RU363035"/>
    </source>
</evidence>
<dbReference type="AlphaFoldDB" id="A0AA40F9A2"/>
<dbReference type="EMBL" id="JAUKUD010000001">
    <property type="protein sequence ID" value="KAK0753575.1"/>
    <property type="molecule type" value="Genomic_DNA"/>
</dbReference>
<feature type="region of interest" description="Disordered" evidence="15">
    <location>
        <begin position="1"/>
        <end position="59"/>
    </location>
</feature>
<dbReference type="GO" id="GO:0004832">
    <property type="term" value="F:valine-tRNA ligase activity"/>
    <property type="evidence" value="ECO:0007669"/>
    <property type="project" value="UniProtKB-EC"/>
</dbReference>
<evidence type="ECO:0000256" key="8">
    <source>
        <dbReference type="ARBA" id="ARBA00022917"/>
    </source>
</evidence>
<comment type="subcellular location">
    <subcellularLocation>
        <location evidence="1">Cytoplasm</location>
    </subcellularLocation>
</comment>
<dbReference type="InterPro" id="IPR033705">
    <property type="entry name" value="Anticodon_Ia_Val"/>
</dbReference>
<evidence type="ECO:0000313" key="18">
    <source>
        <dbReference type="EMBL" id="KAK0753575.1"/>
    </source>
</evidence>
<keyword evidence="10 13" id="KW-0030">Aminoacyl-tRNA synthetase</keyword>
<dbReference type="InterPro" id="IPR009080">
    <property type="entry name" value="tRNAsynth_Ia_anticodon-bd"/>
</dbReference>
<dbReference type="InterPro" id="IPR013155">
    <property type="entry name" value="M/V/L/I-tRNA-synth_anticd-bd"/>
</dbReference>
<dbReference type="NCBIfam" id="TIGR00422">
    <property type="entry name" value="valS"/>
    <property type="match status" value="1"/>
</dbReference>
<protein>
    <recommendedName>
        <fullName evidence="3">valine--tRNA ligase</fullName>
        <ecNumber evidence="3">6.1.1.9</ecNumber>
    </recommendedName>
    <alternativeName>
        <fullName evidence="11">Valyl-tRNA synthetase</fullName>
    </alternativeName>
</protein>
<dbReference type="GO" id="GO:0006438">
    <property type="term" value="P:valyl-tRNA aminoacylation"/>
    <property type="evidence" value="ECO:0007669"/>
    <property type="project" value="InterPro"/>
</dbReference>
<comment type="similarity">
    <text evidence="2 13">Belongs to the class-I aminoacyl-tRNA synthetase family.</text>
</comment>
<keyword evidence="5 13" id="KW-0436">Ligase</keyword>
<dbReference type="InterPro" id="IPR002303">
    <property type="entry name" value="Valyl-tRNA_ligase"/>
</dbReference>
<keyword evidence="8 13" id="KW-0648">Protein biosynthesis</keyword>
<proteinExistence type="inferred from homology"/>
<keyword evidence="7 13" id="KW-0067">ATP-binding</keyword>
<dbReference type="GO" id="GO:0005524">
    <property type="term" value="F:ATP binding"/>
    <property type="evidence" value="ECO:0007669"/>
    <property type="project" value="UniProtKB-KW"/>
</dbReference>
<dbReference type="CDD" id="cd00817">
    <property type="entry name" value="ValRS_core"/>
    <property type="match status" value="1"/>
</dbReference>
<dbReference type="SUPFAM" id="SSF50677">
    <property type="entry name" value="ValRS/IleRS/LeuRS editing domain"/>
    <property type="match status" value="1"/>
</dbReference>
<evidence type="ECO:0000256" key="4">
    <source>
        <dbReference type="ARBA" id="ARBA00022490"/>
    </source>
</evidence>
<dbReference type="InterPro" id="IPR002300">
    <property type="entry name" value="aa-tRNA-synth_Ia"/>
</dbReference>
<dbReference type="GO" id="GO:0005829">
    <property type="term" value="C:cytosol"/>
    <property type="evidence" value="ECO:0007669"/>
    <property type="project" value="TreeGrafter"/>
</dbReference>
<dbReference type="Gene3D" id="3.40.50.620">
    <property type="entry name" value="HUPs"/>
    <property type="match status" value="2"/>
</dbReference>
<dbReference type="InterPro" id="IPR009008">
    <property type="entry name" value="Val/Leu/Ile-tRNA-synth_edit"/>
</dbReference>
<sequence>MAGEDAPVAPDATTAKKNEQKEKAKADKAAKFAAKQKVKQQQAPAAQAPPKAKAKAPAAALPVYEDETPLGEKKIIQDFEHPHFSAYNPSAVESAWYQWWEKSGFFQPETHGSSDVGTYVIPLPPPNVTGALHCGHALANSLQDTLIRWHRMRGFATLWVPGCDHAGISTQSVVEKMLWKKEKKTRIDLGREKFTSLVWDWKDEYHQKINNAQRLMGGSMDWSREAFTMDKNLTAATMETFCQLHDEGLIYRSDRLVNWCTHLNTALSGLEVENKEITGRTLLSVPGYEKKVEFGVLTHFKYPIEGTDLTIEVATTRPETMLGDSGIAVHPDDARYTHLVGKEARHPFTNRLLKIVADTYVDPEFGTGAVKLTPAHDFNDYQLGQRHNLEFINILNDDGTLNENAGPLFQGKRRFDVRYQVVEELTKLGLFTKKEPNAMKIPLCEKSKDVIEPYMKPQWWVRMKDMAEAAAKVVEDGDIKISPESARKSYLRWMANVNDWCISRQLWWGHRIPAYRVVLEGEGDAENEKSSWVVGRTPEEAQARAAEKFGDKKFRLEQDPDCLDTWFSSGLWPMATLGWPNTESPDFKKFFPTSTLESGWDILFFWMARMIMLSLKLTGQVPFREIYCHSLIRDSEGRKMSKSLGNVIDPLDIISGINLDELHAKLLVGNLKDDEVARATKYQKTAFPDGIPECGADALRFTLLSYTTGGGDINFDIKVMHAYRRFCNKVWQASKYVLGKLPKDFEPAAQLDLTSLSVPERWILSRLNTAVAGVHESLEAREFSKATKFAYQFFYDMLCDVFIENSKSLLSDGALEEQKRVEQTLYYTLETSLRLLHPFLPFITEELWQRLPRKAGDPASIMLAPYPTADPSLDFASDAEDYELGLRCAEGVRSLAADYNIRSDGQAFVKVATAGGAAKVDSQLADIKTLSGKGIADVKVLGPDTDEAALPSGCAVYVVSADITVLLQVGSQIKDLDAEIKKITTKLQKTTVAITKQQEVLGREGFDKVSDVVQEAEQKKLADYESAKQNYERTLEEFSKMKIGA</sequence>
<dbReference type="FunFam" id="3.90.740.10:FF:000008">
    <property type="entry name" value="Valine--tRNA ligase, mitochondrial"/>
    <property type="match status" value="1"/>
</dbReference>
<feature type="compositionally biased region" description="Basic and acidic residues" evidence="15">
    <location>
        <begin position="14"/>
        <end position="30"/>
    </location>
</feature>
<keyword evidence="19" id="KW-1185">Reference proteome</keyword>
<evidence type="ECO:0000256" key="9">
    <source>
        <dbReference type="ARBA" id="ARBA00023054"/>
    </source>
</evidence>
<dbReference type="Pfam" id="PF08264">
    <property type="entry name" value="Anticodon_1"/>
    <property type="match status" value="1"/>
</dbReference>
<comment type="catalytic activity">
    <reaction evidence="12">
        <text>tRNA(Val) + L-valine + ATP = L-valyl-tRNA(Val) + AMP + diphosphate</text>
        <dbReference type="Rhea" id="RHEA:10704"/>
        <dbReference type="Rhea" id="RHEA-COMP:9672"/>
        <dbReference type="Rhea" id="RHEA-COMP:9708"/>
        <dbReference type="ChEBI" id="CHEBI:30616"/>
        <dbReference type="ChEBI" id="CHEBI:33019"/>
        <dbReference type="ChEBI" id="CHEBI:57762"/>
        <dbReference type="ChEBI" id="CHEBI:78442"/>
        <dbReference type="ChEBI" id="CHEBI:78537"/>
        <dbReference type="ChEBI" id="CHEBI:456215"/>
        <dbReference type="EC" id="6.1.1.9"/>
    </reaction>
</comment>
<evidence type="ECO:0000256" key="7">
    <source>
        <dbReference type="ARBA" id="ARBA00022840"/>
    </source>
</evidence>
<feature type="coiled-coil region" evidence="14">
    <location>
        <begin position="1014"/>
        <end position="1041"/>
    </location>
</feature>
<accession>A0AA40F9A2</accession>
<evidence type="ECO:0000313" key="19">
    <source>
        <dbReference type="Proteomes" id="UP001172155"/>
    </source>
</evidence>
<comment type="caution">
    <text evidence="18">The sequence shown here is derived from an EMBL/GenBank/DDBJ whole genome shotgun (WGS) entry which is preliminary data.</text>
</comment>
<dbReference type="PANTHER" id="PTHR11946">
    <property type="entry name" value="VALYL-TRNA SYNTHETASES"/>
    <property type="match status" value="1"/>
</dbReference>
<evidence type="ECO:0000256" key="6">
    <source>
        <dbReference type="ARBA" id="ARBA00022741"/>
    </source>
</evidence>
<dbReference type="NCBIfam" id="NF004349">
    <property type="entry name" value="PRK05729.1"/>
    <property type="match status" value="1"/>
</dbReference>
<dbReference type="FunFam" id="3.40.50.620:FF:000078">
    <property type="entry name" value="Valine--tRNA ligase, mitochondrial"/>
    <property type="match status" value="1"/>
</dbReference>
<evidence type="ECO:0000256" key="10">
    <source>
        <dbReference type="ARBA" id="ARBA00023146"/>
    </source>
</evidence>
<evidence type="ECO:0000256" key="1">
    <source>
        <dbReference type="ARBA" id="ARBA00004496"/>
    </source>
</evidence>
<evidence type="ECO:0000256" key="12">
    <source>
        <dbReference type="ARBA" id="ARBA00047552"/>
    </source>
</evidence>
<feature type="domain" description="Methionyl/Valyl/Leucyl/Isoleucyl-tRNA synthetase anticodon-binding" evidence="17">
    <location>
        <begin position="760"/>
        <end position="906"/>
    </location>
</feature>
<keyword evidence="4" id="KW-0963">Cytoplasm</keyword>
<dbReference type="CDD" id="cd07962">
    <property type="entry name" value="Anticodon_Ia_Val"/>
    <property type="match status" value="1"/>
</dbReference>
<name>A0AA40F9A2_9PEZI</name>
<evidence type="ECO:0000256" key="3">
    <source>
        <dbReference type="ARBA" id="ARBA00013169"/>
    </source>
</evidence>
<gene>
    <name evidence="18" type="ORF">B0T18DRAFT_434282</name>
</gene>
<evidence type="ECO:0000259" key="17">
    <source>
        <dbReference type="Pfam" id="PF08264"/>
    </source>
</evidence>
<dbReference type="FunFam" id="1.10.730.10:FF:000009">
    <property type="entry name" value="Valine--tRNA ligase, mitochondrial"/>
    <property type="match status" value="1"/>
</dbReference>
<dbReference type="Gene3D" id="1.10.730.10">
    <property type="entry name" value="Isoleucyl-tRNA Synthetase, Domain 1"/>
    <property type="match status" value="1"/>
</dbReference>
<reference evidence="18" key="1">
    <citation type="submission" date="2023-06" db="EMBL/GenBank/DDBJ databases">
        <title>Genome-scale phylogeny and comparative genomics of the fungal order Sordariales.</title>
        <authorList>
            <consortium name="Lawrence Berkeley National Laboratory"/>
            <person name="Hensen N."/>
            <person name="Bonometti L."/>
            <person name="Westerberg I."/>
            <person name="Brannstrom I.O."/>
            <person name="Guillou S."/>
            <person name="Cros-Aarteil S."/>
            <person name="Calhoun S."/>
            <person name="Haridas S."/>
            <person name="Kuo A."/>
            <person name="Mondo S."/>
            <person name="Pangilinan J."/>
            <person name="Riley R."/>
            <person name="LaButti K."/>
            <person name="Andreopoulos B."/>
            <person name="Lipzen A."/>
            <person name="Chen C."/>
            <person name="Yanf M."/>
            <person name="Daum C."/>
            <person name="Ng V."/>
            <person name="Clum A."/>
            <person name="Steindorff A."/>
            <person name="Ohm R."/>
            <person name="Martin F."/>
            <person name="Silar P."/>
            <person name="Natvig D."/>
            <person name="Lalanne C."/>
            <person name="Gautier V."/>
            <person name="Ament-velasquez S.L."/>
            <person name="Kruys A."/>
            <person name="Hutchinson M.I."/>
            <person name="Powell A.J."/>
            <person name="Barry K."/>
            <person name="Miller A.N."/>
            <person name="Grigoriev I.V."/>
            <person name="Debuchy R."/>
            <person name="Gladieux P."/>
            <person name="Thoren M.H."/>
            <person name="Johannesson H."/>
        </authorList>
    </citation>
    <scope>NUCLEOTIDE SEQUENCE</scope>
    <source>
        <strain evidence="18">SMH3187-1</strain>
    </source>
</reference>
<evidence type="ECO:0000256" key="15">
    <source>
        <dbReference type="SAM" id="MobiDB-lite"/>
    </source>
</evidence>
<dbReference type="Pfam" id="PF00133">
    <property type="entry name" value="tRNA-synt_1"/>
    <property type="match status" value="1"/>
</dbReference>